<reference evidence="2" key="1">
    <citation type="submission" date="2020-06" db="EMBL/GenBank/DDBJ databases">
        <title>WGS assembly of Ceratodon purpureus strain R40.</title>
        <authorList>
            <person name="Carey S.B."/>
            <person name="Jenkins J."/>
            <person name="Shu S."/>
            <person name="Lovell J.T."/>
            <person name="Sreedasyam A."/>
            <person name="Maumus F."/>
            <person name="Tiley G.P."/>
            <person name="Fernandez-Pozo N."/>
            <person name="Barry K."/>
            <person name="Chen C."/>
            <person name="Wang M."/>
            <person name="Lipzen A."/>
            <person name="Daum C."/>
            <person name="Saski C.A."/>
            <person name="Payton A.C."/>
            <person name="Mcbreen J.C."/>
            <person name="Conrad R.E."/>
            <person name="Kollar L.M."/>
            <person name="Olsson S."/>
            <person name="Huttunen S."/>
            <person name="Landis J.B."/>
            <person name="Wickett N.J."/>
            <person name="Johnson M.G."/>
            <person name="Rensing S.A."/>
            <person name="Grimwood J."/>
            <person name="Schmutz J."/>
            <person name="Mcdaniel S.F."/>
        </authorList>
    </citation>
    <scope>NUCLEOTIDE SEQUENCE</scope>
    <source>
        <strain evidence="2">R40</strain>
    </source>
</reference>
<evidence type="ECO:0000313" key="2">
    <source>
        <dbReference type="EMBL" id="KAG0571875.1"/>
    </source>
</evidence>
<evidence type="ECO:0000313" key="3">
    <source>
        <dbReference type="Proteomes" id="UP000822688"/>
    </source>
</evidence>
<keyword evidence="1" id="KW-0732">Signal</keyword>
<gene>
    <name evidence="2" type="ORF">KC19_VG050400</name>
</gene>
<sequence>MCFSLMSMASWVSLFSGFQGCSCGGLLSGFCWRICCRIRRLLVDPGSGLGQSSTGLIYECVMSHGLEYVLPGVAETIAGMGWFICIEREMVLRLLVFLRTVGWCCTEISVRFDLFES</sequence>
<comment type="caution">
    <text evidence="2">The sequence shown here is derived from an EMBL/GenBank/DDBJ whole genome shotgun (WGS) entry which is preliminary data.</text>
</comment>
<dbReference type="EMBL" id="CM026426">
    <property type="protein sequence ID" value="KAG0571875.1"/>
    <property type="molecule type" value="Genomic_DNA"/>
</dbReference>
<dbReference type="AlphaFoldDB" id="A0A8T0HM54"/>
<dbReference type="Proteomes" id="UP000822688">
    <property type="component" value="Chromosome V"/>
</dbReference>
<proteinExistence type="predicted"/>
<organism evidence="2 3">
    <name type="scientific">Ceratodon purpureus</name>
    <name type="common">Fire moss</name>
    <name type="synonym">Dicranum purpureum</name>
    <dbReference type="NCBI Taxonomy" id="3225"/>
    <lineage>
        <taxon>Eukaryota</taxon>
        <taxon>Viridiplantae</taxon>
        <taxon>Streptophyta</taxon>
        <taxon>Embryophyta</taxon>
        <taxon>Bryophyta</taxon>
        <taxon>Bryophytina</taxon>
        <taxon>Bryopsida</taxon>
        <taxon>Dicranidae</taxon>
        <taxon>Pseudoditrichales</taxon>
        <taxon>Ditrichaceae</taxon>
        <taxon>Ceratodon</taxon>
    </lineage>
</organism>
<feature type="chain" id="PRO_5035878839" description="Secreted protein" evidence="1">
    <location>
        <begin position="24"/>
        <end position="117"/>
    </location>
</feature>
<name>A0A8T0HM54_CERPU</name>
<evidence type="ECO:0008006" key="4">
    <source>
        <dbReference type="Google" id="ProtNLM"/>
    </source>
</evidence>
<keyword evidence="3" id="KW-1185">Reference proteome</keyword>
<feature type="signal peptide" evidence="1">
    <location>
        <begin position="1"/>
        <end position="23"/>
    </location>
</feature>
<protein>
    <recommendedName>
        <fullName evidence="4">Secreted protein</fullName>
    </recommendedName>
</protein>
<evidence type="ECO:0000256" key="1">
    <source>
        <dbReference type="SAM" id="SignalP"/>
    </source>
</evidence>
<accession>A0A8T0HM54</accession>